<dbReference type="RefSeq" id="WP_188525472.1">
    <property type="nucleotide sequence ID" value="NZ_BMDG01000019.1"/>
</dbReference>
<evidence type="ECO:0008006" key="4">
    <source>
        <dbReference type="Google" id="ProtNLM"/>
    </source>
</evidence>
<keyword evidence="3" id="KW-1185">Reference proteome</keyword>
<feature type="region of interest" description="Disordered" evidence="1">
    <location>
        <begin position="233"/>
        <end position="298"/>
    </location>
</feature>
<feature type="compositionally biased region" description="Basic and acidic residues" evidence="1">
    <location>
        <begin position="233"/>
        <end position="248"/>
    </location>
</feature>
<proteinExistence type="predicted"/>
<dbReference type="SUPFAM" id="SSF56112">
    <property type="entry name" value="Protein kinase-like (PK-like)"/>
    <property type="match status" value="1"/>
</dbReference>
<gene>
    <name evidence="2" type="ORF">GCM10007368_39630</name>
</gene>
<evidence type="ECO:0000313" key="2">
    <source>
        <dbReference type="EMBL" id="GGI12129.1"/>
    </source>
</evidence>
<organism evidence="2 3">
    <name type="scientific">Isoptericola cucumis</name>
    <dbReference type="NCBI Taxonomy" id="1776856"/>
    <lineage>
        <taxon>Bacteria</taxon>
        <taxon>Bacillati</taxon>
        <taxon>Actinomycetota</taxon>
        <taxon>Actinomycetes</taxon>
        <taxon>Micrococcales</taxon>
        <taxon>Promicromonosporaceae</taxon>
        <taxon>Isoptericola</taxon>
    </lineage>
</organism>
<dbReference type="Proteomes" id="UP000632535">
    <property type="component" value="Unassembled WGS sequence"/>
</dbReference>
<comment type="caution">
    <text evidence="2">The sequence shown here is derived from an EMBL/GenBank/DDBJ whole genome shotgun (WGS) entry which is preliminary data.</text>
</comment>
<dbReference type="InterPro" id="IPR011009">
    <property type="entry name" value="Kinase-like_dom_sf"/>
</dbReference>
<evidence type="ECO:0000256" key="1">
    <source>
        <dbReference type="SAM" id="MobiDB-lite"/>
    </source>
</evidence>
<protein>
    <recommendedName>
        <fullName evidence="4">Protein kinase domain-containing protein</fullName>
    </recommendedName>
</protein>
<dbReference type="EMBL" id="BMDG01000019">
    <property type="protein sequence ID" value="GGI12129.1"/>
    <property type="molecule type" value="Genomic_DNA"/>
</dbReference>
<evidence type="ECO:0000313" key="3">
    <source>
        <dbReference type="Proteomes" id="UP000632535"/>
    </source>
</evidence>
<accession>A0ABQ2BAU0</accession>
<reference evidence="3" key="1">
    <citation type="journal article" date="2019" name="Int. J. Syst. Evol. Microbiol.">
        <title>The Global Catalogue of Microorganisms (GCM) 10K type strain sequencing project: providing services to taxonomists for standard genome sequencing and annotation.</title>
        <authorList>
            <consortium name="The Broad Institute Genomics Platform"/>
            <consortium name="The Broad Institute Genome Sequencing Center for Infectious Disease"/>
            <person name="Wu L."/>
            <person name="Ma J."/>
        </authorList>
    </citation>
    <scope>NUCLEOTIDE SEQUENCE [LARGE SCALE GENOMIC DNA]</scope>
    <source>
        <strain evidence="3">CCM 8653</strain>
    </source>
</reference>
<sequence>MPHEDLIPIPADAAARDALLRRVRELAALDHPRVEPVVGAEPRDDGVLVVRRGPGAAADLPAVLAVRGRLTATEASGLLVCVAQGLAALHSAGLEQGGVGAGDVVLDGDGTAMLRPALQLERDGAPSGPGPAGVDAAAHDVHTLAALVAELGGAQPAARPGGRPGGPGSADDETVALQAVLAPALAPDPRVRPEAGTLAAQAADACAHEPVLLPERARLAAAALGVSVRDPAHRSHDASWDRSTEPVARRAVRRPGATGETAVRARAASHRRPAAGDGRTGGSTRGARAARRDASGTRRRLSGVAAAVGVGVVVAGIVVVALEVRQPDAPAVATATTPAGASGGAAREGAAEAVHADPVRDRAEPAAAAAALTRARVALLAGGPGSADEIDLAGSAAHAADSRLLSQVEAAGTQVEGAHVEVHATRTRDRTERTARVEVDYTIGAHVQQAADGATTQVAASGVRSATLDLTWTEGGWRVSAVA</sequence>
<name>A0ABQ2BAU0_9MICO</name>